<dbReference type="PANTHER" id="PTHR44196:SF1">
    <property type="entry name" value="DEHYDROGENASE_REDUCTASE SDR FAMILY MEMBER 7B"/>
    <property type="match status" value="1"/>
</dbReference>
<dbReference type="PIRSF" id="PIRSF000126">
    <property type="entry name" value="11-beta-HSD1"/>
    <property type="match status" value="1"/>
</dbReference>
<dbReference type="RefSeq" id="WP_368505980.1">
    <property type="nucleotide sequence ID" value="NZ_CP162551.1"/>
</dbReference>
<proteinExistence type="inferred from homology"/>
<comment type="similarity">
    <text evidence="1 3">Belongs to the short-chain dehydrogenases/reductases (SDR) family.</text>
</comment>
<dbReference type="InterPro" id="IPR020904">
    <property type="entry name" value="Sc_DH/Rdtase_CS"/>
</dbReference>
<dbReference type="FunFam" id="3.40.50.720:FF:000047">
    <property type="entry name" value="NADP-dependent L-serine/L-allo-threonine dehydrogenase"/>
    <property type="match status" value="1"/>
</dbReference>
<dbReference type="Gene3D" id="3.40.50.720">
    <property type="entry name" value="NAD(P)-binding Rossmann-like Domain"/>
    <property type="match status" value="1"/>
</dbReference>
<dbReference type="EMBL" id="CP162551">
    <property type="protein sequence ID" value="XDI38763.1"/>
    <property type="molecule type" value="Genomic_DNA"/>
</dbReference>
<dbReference type="InterPro" id="IPR002347">
    <property type="entry name" value="SDR_fam"/>
</dbReference>
<organism evidence="4">
    <name type="scientific">Alkalihalophilus sp. As8PL</name>
    <dbReference type="NCBI Taxonomy" id="3237103"/>
    <lineage>
        <taxon>Bacteria</taxon>
        <taxon>Bacillati</taxon>
        <taxon>Bacillota</taxon>
        <taxon>Bacilli</taxon>
        <taxon>Bacillales</taxon>
        <taxon>Bacillaceae</taxon>
        <taxon>Alkalihalophilus</taxon>
    </lineage>
</organism>
<dbReference type="PRINTS" id="PR00081">
    <property type="entry name" value="GDHRDH"/>
</dbReference>
<dbReference type="InterPro" id="IPR036291">
    <property type="entry name" value="NAD(P)-bd_dom_sf"/>
</dbReference>
<keyword evidence="2 4" id="KW-0560">Oxidoreductase</keyword>
<dbReference type="PRINTS" id="PR00080">
    <property type="entry name" value="SDRFAMILY"/>
</dbReference>
<dbReference type="SUPFAM" id="SSF51735">
    <property type="entry name" value="NAD(P)-binding Rossmann-fold domains"/>
    <property type="match status" value="1"/>
</dbReference>
<reference evidence="4" key="1">
    <citation type="submission" date="2024-07" db="EMBL/GenBank/DDBJ databases">
        <title>Identification and characteristics of an arsenic-resistant bacterial isolate, which belongs to a novel species.</title>
        <authorList>
            <person name="Juszczyk A."/>
            <person name="Kowalczyk A."/>
            <person name="Was K."/>
            <person name="Kosowicz W."/>
            <person name="Budzyn A."/>
            <person name="Latowski D."/>
        </authorList>
    </citation>
    <scope>NUCLEOTIDE SEQUENCE</scope>
    <source>
        <strain evidence="4">As8PL</strain>
    </source>
</reference>
<dbReference type="GO" id="GO:0016616">
    <property type="term" value="F:oxidoreductase activity, acting on the CH-OH group of donors, NAD or NADP as acceptor"/>
    <property type="evidence" value="ECO:0007669"/>
    <property type="project" value="UniProtKB-ARBA"/>
</dbReference>
<accession>A0AB39BYD9</accession>
<dbReference type="AlphaFoldDB" id="A0AB39BYD9"/>
<protein>
    <submittedName>
        <fullName evidence="4">SDR family NAD(P)-dependent oxidoreductase</fullName>
        <ecNumber evidence="4">1.-.-.-</ecNumber>
    </submittedName>
</protein>
<dbReference type="PANTHER" id="PTHR44196">
    <property type="entry name" value="DEHYDROGENASE/REDUCTASE SDR FAMILY MEMBER 7B"/>
    <property type="match status" value="1"/>
</dbReference>
<evidence type="ECO:0000313" key="4">
    <source>
        <dbReference type="EMBL" id="XDI38763.1"/>
    </source>
</evidence>
<evidence type="ECO:0000256" key="3">
    <source>
        <dbReference type="RuleBase" id="RU000363"/>
    </source>
</evidence>
<evidence type="ECO:0000256" key="2">
    <source>
        <dbReference type="ARBA" id="ARBA00023002"/>
    </source>
</evidence>
<dbReference type="EC" id="1.-.-.-" evidence="4"/>
<dbReference type="GO" id="GO:0016020">
    <property type="term" value="C:membrane"/>
    <property type="evidence" value="ECO:0007669"/>
    <property type="project" value="TreeGrafter"/>
</dbReference>
<dbReference type="PROSITE" id="PS00061">
    <property type="entry name" value="ADH_SHORT"/>
    <property type="match status" value="1"/>
</dbReference>
<sequence>MIWITGASSGLGKQLAIDVAKAGATPVLFARNEEKLHEVKQTIESSGGTAYIYKLDISKTEAIEASVKDVVGKVGTMDILINNAGFALFEYADQTAPHENQEMFAVNVLGLMAMTNAALPFMKKANSGHIINIASQAGKLATPKSSVYSATKHAVLGYTNSIRLELMDTAIKVTAVNPGPIRTPFFERADQEGSYVKNIEKFMLAPEFVSSEIIKVIKKPKRELNLPKWMGVATKMYQLMPSLVEKLAGEKLRQK</sequence>
<evidence type="ECO:0000256" key="1">
    <source>
        <dbReference type="ARBA" id="ARBA00006484"/>
    </source>
</evidence>
<dbReference type="Pfam" id="PF00106">
    <property type="entry name" value="adh_short"/>
    <property type="match status" value="1"/>
</dbReference>
<name>A0AB39BYD9_9BACI</name>
<gene>
    <name evidence="4" type="ORF">AB3N04_03010</name>
</gene>